<dbReference type="CDD" id="cd04494">
    <property type="entry name" value="BRCA2DBD_OB2"/>
    <property type="match status" value="1"/>
</dbReference>
<feature type="compositionally biased region" description="Basic and acidic residues" evidence="1">
    <location>
        <begin position="482"/>
        <end position="501"/>
    </location>
</feature>
<dbReference type="AlphaFoldDB" id="A0A8C4ZE62"/>
<dbReference type="GO" id="GO:0005634">
    <property type="term" value="C:nucleus"/>
    <property type="evidence" value="ECO:0007669"/>
    <property type="project" value="TreeGrafter"/>
</dbReference>
<protein>
    <recommendedName>
        <fullName evidence="2">Tower domain-containing protein</fullName>
    </recommendedName>
</protein>
<feature type="region of interest" description="Disordered" evidence="1">
    <location>
        <begin position="53"/>
        <end position="86"/>
    </location>
</feature>
<dbReference type="InterPro" id="IPR048262">
    <property type="entry name" value="BRCA2_OB_2_dom"/>
</dbReference>
<dbReference type="Pfam" id="PF09169">
    <property type="entry name" value="BRCA-2_helical"/>
    <property type="match status" value="1"/>
</dbReference>
<reference evidence="3" key="2">
    <citation type="submission" date="2025-09" db="UniProtKB">
        <authorList>
            <consortium name="Ensembl"/>
        </authorList>
    </citation>
    <scope>IDENTIFICATION</scope>
</reference>
<reference evidence="3" key="1">
    <citation type="submission" date="2025-08" db="UniProtKB">
        <authorList>
            <consortium name="Ensembl"/>
        </authorList>
    </citation>
    <scope>IDENTIFICATION</scope>
</reference>
<feature type="region of interest" description="Disordered" evidence="1">
    <location>
        <begin position="481"/>
        <end position="501"/>
    </location>
</feature>
<dbReference type="Ensembl" id="ENSGMOT00000010667.2">
    <property type="protein sequence ID" value="ENSGMOP00000010385.2"/>
    <property type="gene ID" value="ENSGMOG00000009699.2"/>
</dbReference>
<feature type="region of interest" description="Disordered" evidence="1">
    <location>
        <begin position="815"/>
        <end position="834"/>
    </location>
</feature>
<feature type="region of interest" description="Disordered" evidence="1">
    <location>
        <begin position="840"/>
        <end position="867"/>
    </location>
</feature>
<dbReference type="GO" id="GO:0000724">
    <property type="term" value="P:double-strand break repair via homologous recombination"/>
    <property type="evidence" value="ECO:0007669"/>
    <property type="project" value="InterPro"/>
</dbReference>
<dbReference type="InterPro" id="IPR015187">
    <property type="entry name" value="BRCA2_OB_1"/>
</dbReference>
<dbReference type="Proteomes" id="UP000694546">
    <property type="component" value="Chromosome 16"/>
</dbReference>
<dbReference type="SUPFAM" id="SSF50249">
    <property type="entry name" value="Nucleic acid-binding proteins"/>
    <property type="match status" value="3"/>
</dbReference>
<dbReference type="InterPro" id="IPR036315">
    <property type="entry name" value="BRCA2_hlx_sf"/>
</dbReference>
<dbReference type="PANTHER" id="PTHR11289:SF0">
    <property type="entry name" value="BREAST CANCER TYPE 2 SUSCEPTIBILITY PROTEIN"/>
    <property type="match status" value="1"/>
</dbReference>
<feature type="compositionally biased region" description="Polar residues" evidence="1">
    <location>
        <begin position="61"/>
        <end position="74"/>
    </location>
</feature>
<evidence type="ECO:0000256" key="1">
    <source>
        <dbReference type="SAM" id="MobiDB-lite"/>
    </source>
</evidence>
<dbReference type="InterPro" id="IPR015252">
    <property type="entry name" value="BRCA2_hlx"/>
</dbReference>
<dbReference type="Pfam" id="PF09104">
    <property type="entry name" value="BRCA-2_OB3"/>
    <property type="match status" value="1"/>
</dbReference>
<dbReference type="GO" id="GO:0006355">
    <property type="term" value="P:regulation of DNA-templated transcription"/>
    <property type="evidence" value="ECO:0007669"/>
    <property type="project" value="TreeGrafter"/>
</dbReference>
<feature type="region of interest" description="Disordered" evidence="1">
    <location>
        <begin position="303"/>
        <end position="323"/>
    </location>
</feature>
<dbReference type="InterPro" id="IPR012340">
    <property type="entry name" value="NA-bd_OB-fold"/>
</dbReference>
<dbReference type="Pfam" id="PF21318">
    <property type="entry name" value="BRCA2DBD_OB2"/>
    <property type="match status" value="1"/>
</dbReference>
<feature type="domain" description="Tower" evidence="2">
    <location>
        <begin position="440"/>
        <end position="481"/>
    </location>
</feature>
<name>A0A8C4ZE62_GADMO</name>
<keyword evidence="4" id="KW-1185">Reference proteome</keyword>
<dbReference type="GeneTree" id="ENSGT00390000003602"/>
<sequence length="867" mass="96529">MCACVCFLPVVRDGKSFVVYANPKPPPGPAPIPAATPGPLASGSRVPVFVPPFLKRRRTDTPQSNPDPQGTTRARTPDPVDPDGLRDLRLARDLQDMRLRKKKRQTVRPLPGSLFLAKASGGARIPLRAAVCGLPPGRHSPQQLYQHGVHQPVWTVTAENAESFRLSFRRFFRWGSLGEQGGVQLADGGWLVPRDDWTLGKEEFYRALCDSPGVDVKLLSQEWAYNHYRWVVWKLASMERSFPLTMASLWLNPEQILLQLKYRYDVEVDHSRRPALRKITERDDAAAKTLVLCVCGVVRTGPDPGAPNGPADQQTPKAESHAPPPGVVWLTDGWYAIKAQLDAPLTAMLRRGRLEPGGKLVVYGAELVGSQDGCSPLEAPEGLMLKIGANSCRRARWDAKLGFQRDPRPFLLRLSSLFSTGGAVGCVDLLILRSYPVLWMEKKQDGVFVFRSGRAEEREARRFDDHNNKTMEALYAKIQADIQREDKGTDPPARRRTLRQKDVEKLSDGEELYEAFENDPAYLEACLNDQQLEVLQSYRRSVLEKRQAGLQERCRRALEQAQESQGGCPRRDVTPVWKLWVLYYGMFPFPLPVYMLNVWRPPADLQAQLKEGARYRVYNLSVTAGKKRNPGASVQLTATSKTHFQEVQVGQDWLSDHFQARQAVHFQELQRPEVQSACGEVDLVGYVVTTADTHGTSPVVYLVDGDLNLVKVRCFSSLLQWGLEELVKPATLLALSNLQLSARRATTLPVLYASDLTAFSSNPREAHLQSALAQLRTQTRVRRVTWSYVIHRFLTSNVTTDLGSIINVSMSGLPPGSGRVPPASSGDAQLLEPGRGRSRGLFALVEPAQNPGHSNSPGSTKPCSLRE</sequence>
<evidence type="ECO:0000313" key="3">
    <source>
        <dbReference type="Ensembl" id="ENSGMOP00000010385.2"/>
    </source>
</evidence>
<dbReference type="Gene3D" id="6.10.70.10">
    <property type="match status" value="1"/>
</dbReference>
<proteinExistence type="predicted"/>
<feature type="compositionally biased region" description="Low complexity" evidence="1">
    <location>
        <begin position="303"/>
        <end position="312"/>
    </location>
</feature>
<organism evidence="3 4">
    <name type="scientific">Gadus morhua</name>
    <name type="common">Atlantic cod</name>
    <dbReference type="NCBI Taxonomy" id="8049"/>
    <lineage>
        <taxon>Eukaryota</taxon>
        <taxon>Metazoa</taxon>
        <taxon>Chordata</taxon>
        <taxon>Craniata</taxon>
        <taxon>Vertebrata</taxon>
        <taxon>Euteleostomi</taxon>
        <taxon>Actinopterygii</taxon>
        <taxon>Neopterygii</taxon>
        <taxon>Teleostei</taxon>
        <taxon>Neoteleostei</taxon>
        <taxon>Acanthomorphata</taxon>
        <taxon>Zeiogadaria</taxon>
        <taxon>Gadariae</taxon>
        <taxon>Gadiformes</taxon>
        <taxon>Gadoidei</taxon>
        <taxon>Gadidae</taxon>
        <taxon>Gadus</taxon>
    </lineage>
</organism>
<evidence type="ECO:0000313" key="4">
    <source>
        <dbReference type="Proteomes" id="UP000694546"/>
    </source>
</evidence>
<dbReference type="Pfam" id="PF09103">
    <property type="entry name" value="BRCA-2_OB1"/>
    <property type="match status" value="1"/>
</dbReference>
<dbReference type="SMART" id="SM01341">
    <property type="entry name" value="Tower"/>
    <property type="match status" value="1"/>
</dbReference>
<dbReference type="CDD" id="cd04493">
    <property type="entry name" value="BRCA2DBD_OB1"/>
    <property type="match status" value="1"/>
</dbReference>
<evidence type="ECO:0000259" key="2">
    <source>
        <dbReference type="SMART" id="SM01341"/>
    </source>
</evidence>
<dbReference type="PANTHER" id="PTHR11289">
    <property type="entry name" value="BREAST CANCER TYPE 2 SUSCEPTIBILITY PROTEIN BRCA2"/>
    <property type="match status" value="1"/>
</dbReference>
<dbReference type="Gene3D" id="2.40.50.140">
    <property type="entry name" value="Nucleic acid-binding proteins"/>
    <property type="match status" value="3"/>
</dbReference>
<dbReference type="InterPro" id="IPR015525">
    <property type="entry name" value="BRCA2"/>
</dbReference>
<dbReference type="OMA" id="MEWEAVE"/>
<feature type="compositionally biased region" description="Basic and acidic residues" evidence="1">
    <location>
        <begin position="75"/>
        <end position="86"/>
    </location>
</feature>
<dbReference type="InterPro" id="IPR015205">
    <property type="entry name" value="Tower_dom"/>
</dbReference>
<dbReference type="SUPFAM" id="SSF81872">
    <property type="entry name" value="BRCA2 helical domain"/>
    <property type="match status" value="1"/>
</dbReference>
<dbReference type="SUPFAM" id="SSF81878">
    <property type="entry name" value="BRCA2 tower domain"/>
    <property type="match status" value="1"/>
</dbReference>
<accession>A0A8C4ZE62</accession>
<dbReference type="Pfam" id="PF09121">
    <property type="entry name" value="Tower"/>
    <property type="match status" value="1"/>
</dbReference>
<dbReference type="InterPro" id="IPR015188">
    <property type="entry name" value="BRCA2_OB_3"/>
</dbReference>
<feature type="compositionally biased region" description="Polar residues" evidence="1">
    <location>
        <begin position="851"/>
        <end position="867"/>
    </location>
</feature>